<reference evidence="2 3" key="1">
    <citation type="submission" date="2021-08" db="EMBL/GenBank/DDBJ databases">
        <title>Nocardioides bacterium WL0053 sp. nov., isolated from the sediment.</title>
        <authorList>
            <person name="Wang L."/>
            <person name="Zhang D."/>
            <person name="Zhang A."/>
        </authorList>
    </citation>
    <scope>NUCLEOTIDE SEQUENCE [LARGE SCALE GENOMIC DNA]</scope>
    <source>
        <strain evidence="2 3">WL0053</strain>
    </source>
</reference>
<dbReference type="Gene3D" id="3.40.190.10">
    <property type="entry name" value="Periplasmic binding protein-like II"/>
    <property type="match status" value="2"/>
</dbReference>
<sequence>MVVRVSRRTALSALTLPLVASATGCLAQRWDDLPPSTVTIATGNPGGVFTRYGAALSTVLSDRLTNVTAEIRLTDASVQNLRLVSAGTCDLGLSLGDTASDAVRGTGPFDEPLDVVALARTYDSFVHLVVRDDSGIRTAEDLRGRRVGLGAPDSGTRVVARRVLKQYGLTLADIEVASESLQASAQGLRDGRLAAFFFVSGLPNQAVLGLSREIGIRLLELDDVVGSMVDAYGPEYVAGPVPASTYGLPGAVDTVSVRNFVVVHPEMPDDLAYAITRTMFEAQDAIERVSPGVRQPTLGAAIFTSPLDLHPGAMRYYREQRP</sequence>
<evidence type="ECO:0000313" key="3">
    <source>
        <dbReference type="Proteomes" id="UP000754710"/>
    </source>
</evidence>
<keyword evidence="3" id="KW-1185">Reference proteome</keyword>
<dbReference type="InterPro" id="IPR011852">
    <property type="entry name" value="TRAP_TAXI"/>
</dbReference>
<gene>
    <name evidence="2" type="ORF">K1X13_13985</name>
</gene>
<comment type="caution">
    <text evidence="2">The sequence shown here is derived from an EMBL/GenBank/DDBJ whole genome shotgun (WGS) entry which is preliminary data.</text>
</comment>
<accession>A0ABS7RNA4</accession>
<organism evidence="2 3">
    <name type="scientific">Nocardioides jiangsuensis</name>
    <dbReference type="NCBI Taxonomy" id="2866161"/>
    <lineage>
        <taxon>Bacteria</taxon>
        <taxon>Bacillati</taxon>
        <taxon>Actinomycetota</taxon>
        <taxon>Actinomycetes</taxon>
        <taxon>Propionibacteriales</taxon>
        <taxon>Nocardioidaceae</taxon>
        <taxon>Nocardioides</taxon>
    </lineage>
</organism>
<evidence type="ECO:0000256" key="1">
    <source>
        <dbReference type="SAM" id="SignalP"/>
    </source>
</evidence>
<dbReference type="RefSeq" id="WP_221025630.1">
    <property type="nucleotide sequence ID" value="NZ_JAIEZQ010000002.1"/>
</dbReference>
<dbReference type="EMBL" id="JAIEZQ010000002">
    <property type="protein sequence ID" value="MBY9075939.1"/>
    <property type="molecule type" value="Genomic_DNA"/>
</dbReference>
<dbReference type="Proteomes" id="UP000754710">
    <property type="component" value="Unassembled WGS sequence"/>
</dbReference>
<dbReference type="PANTHER" id="PTHR42941">
    <property type="entry name" value="SLL1037 PROTEIN"/>
    <property type="match status" value="1"/>
</dbReference>
<dbReference type="PROSITE" id="PS51257">
    <property type="entry name" value="PROKAR_LIPOPROTEIN"/>
    <property type="match status" value="1"/>
</dbReference>
<dbReference type="PANTHER" id="PTHR42941:SF1">
    <property type="entry name" value="SLL1037 PROTEIN"/>
    <property type="match status" value="1"/>
</dbReference>
<keyword evidence="1" id="KW-0732">Signal</keyword>
<dbReference type="SUPFAM" id="SSF53850">
    <property type="entry name" value="Periplasmic binding protein-like II"/>
    <property type="match status" value="1"/>
</dbReference>
<dbReference type="NCBIfam" id="TIGR02122">
    <property type="entry name" value="TRAP_TAXI"/>
    <property type="match status" value="1"/>
</dbReference>
<name>A0ABS7RNA4_9ACTN</name>
<dbReference type="Pfam" id="PF16868">
    <property type="entry name" value="NMT1_3"/>
    <property type="match status" value="1"/>
</dbReference>
<feature type="signal peptide" evidence="1">
    <location>
        <begin position="1"/>
        <end position="27"/>
    </location>
</feature>
<evidence type="ECO:0000313" key="2">
    <source>
        <dbReference type="EMBL" id="MBY9075939.1"/>
    </source>
</evidence>
<protein>
    <submittedName>
        <fullName evidence="2">TAXI family TRAP transporter solute-binding subunit</fullName>
    </submittedName>
</protein>
<feature type="chain" id="PRO_5045444662" evidence="1">
    <location>
        <begin position="28"/>
        <end position="322"/>
    </location>
</feature>
<proteinExistence type="predicted"/>